<protein>
    <submittedName>
        <fullName evidence="4">Phospholipid-binding lipoprotein MlaA</fullName>
    </submittedName>
</protein>
<evidence type="ECO:0000313" key="4">
    <source>
        <dbReference type="EMBL" id="RAK15397.1"/>
    </source>
</evidence>
<keyword evidence="2 3" id="KW-0732">Signal</keyword>
<proteinExistence type="inferred from homology"/>
<reference evidence="4 5" key="1">
    <citation type="submission" date="2018-06" db="EMBL/GenBank/DDBJ databases">
        <title>Genomic Encyclopedia of Archaeal and Bacterial Type Strains, Phase II (KMG-II): from individual species to whole genera.</title>
        <authorList>
            <person name="Goeker M."/>
        </authorList>
    </citation>
    <scope>NUCLEOTIDE SEQUENCE [LARGE SCALE GENOMIC DNA]</scope>
    <source>
        <strain evidence="4 5">DSM 22011</strain>
    </source>
</reference>
<dbReference type="PANTHER" id="PTHR30035:SF3">
    <property type="entry name" value="INTERMEMBRANE PHOSPHOLIPID TRANSPORT SYSTEM LIPOPROTEIN MLAA"/>
    <property type="match status" value="1"/>
</dbReference>
<comment type="similarity">
    <text evidence="1">Belongs to the MlaA family.</text>
</comment>
<evidence type="ECO:0000256" key="1">
    <source>
        <dbReference type="ARBA" id="ARBA00010634"/>
    </source>
</evidence>
<keyword evidence="4" id="KW-0449">Lipoprotein</keyword>
<dbReference type="Pfam" id="PF04333">
    <property type="entry name" value="MlaA"/>
    <property type="match status" value="1"/>
</dbReference>
<evidence type="ECO:0000256" key="2">
    <source>
        <dbReference type="ARBA" id="ARBA00022729"/>
    </source>
</evidence>
<dbReference type="Proteomes" id="UP000249165">
    <property type="component" value="Unassembled WGS sequence"/>
</dbReference>
<evidence type="ECO:0000256" key="3">
    <source>
        <dbReference type="SAM" id="SignalP"/>
    </source>
</evidence>
<dbReference type="PROSITE" id="PS51257">
    <property type="entry name" value="PROKAR_LIPOPROTEIN"/>
    <property type="match status" value="1"/>
</dbReference>
<dbReference type="GO" id="GO:0120010">
    <property type="term" value="P:intermembrane phospholipid transfer"/>
    <property type="evidence" value="ECO:0007669"/>
    <property type="project" value="TreeGrafter"/>
</dbReference>
<sequence>MPTPHRMIVCVTLLVASGLLAGCAVPGPGEAPDGIYDPQEGPNRRVHAFNKRLDTALTGGGGGGDAVPFVVRAGIENMADTLSLPQTVANQVLQLRLGRATRNAARFSINATVGLLGLLDPAEAMGLPEDESDFGETLYVWGFPEGAYIELPVTGPSTERDAVGMAVDLVTNPLSYWLPAPDKYYATGVRLAERVLDRSEYSEQIDEMLYGSADSYAQSRTIYLQNRRYELGDESAAQADYMDPEALDTEGF</sequence>
<dbReference type="GO" id="GO:0016020">
    <property type="term" value="C:membrane"/>
    <property type="evidence" value="ECO:0007669"/>
    <property type="project" value="InterPro"/>
</dbReference>
<dbReference type="EMBL" id="QLMG01000023">
    <property type="protein sequence ID" value="RAK15397.1"/>
    <property type="molecule type" value="Genomic_DNA"/>
</dbReference>
<comment type="caution">
    <text evidence="4">The sequence shown here is derived from an EMBL/GenBank/DDBJ whole genome shotgun (WGS) entry which is preliminary data.</text>
</comment>
<name>A0A327Y4P3_9RHOB</name>
<gene>
    <name evidence="4" type="ORF">ATI53_102340</name>
</gene>
<dbReference type="RefSeq" id="WP_111550576.1">
    <property type="nucleotide sequence ID" value="NZ_LIGK01000019.1"/>
</dbReference>
<accession>A0A327Y4P3</accession>
<feature type="chain" id="PRO_5016448242" evidence="3">
    <location>
        <begin position="22"/>
        <end position="252"/>
    </location>
</feature>
<dbReference type="PANTHER" id="PTHR30035">
    <property type="entry name" value="LIPOPROTEIN VACJ-RELATED"/>
    <property type="match status" value="1"/>
</dbReference>
<dbReference type="InterPro" id="IPR007428">
    <property type="entry name" value="MlaA"/>
</dbReference>
<feature type="signal peptide" evidence="3">
    <location>
        <begin position="1"/>
        <end position="21"/>
    </location>
</feature>
<evidence type="ECO:0000313" key="5">
    <source>
        <dbReference type="Proteomes" id="UP000249165"/>
    </source>
</evidence>
<dbReference type="AlphaFoldDB" id="A0A327Y4P3"/>
<organism evidence="4 5">
    <name type="scientific">Salipiger aestuarii</name>
    <dbReference type="NCBI Taxonomy" id="568098"/>
    <lineage>
        <taxon>Bacteria</taxon>
        <taxon>Pseudomonadati</taxon>
        <taxon>Pseudomonadota</taxon>
        <taxon>Alphaproteobacteria</taxon>
        <taxon>Rhodobacterales</taxon>
        <taxon>Roseobacteraceae</taxon>
        <taxon>Salipiger</taxon>
    </lineage>
</organism>
<keyword evidence="5" id="KW-1185">Reference proteome</keyword>
<dbReference type="OrthoDB" id="9785326at2"/>